<feature type="domain" description="Alpha-glycerophosphate oxidase C-terminal" evidence="8">
    <location>
        <begin position="415"/>
        <end position="485"/>
    </location>
</feature>
<dbReference type="PANTHER" id="PTHR11985">
    <property type="entry name" value="GLYCEROL-3-PHOSPHATE DEHYDROGENASE"/>
    <property type="match status" value="1"/>
</dbReference>
<proteinExistence type="inferred from homology"/>
<evidence type="ECO:0000256" key="6">
    <source>
        <dbReference type="ARBA" id="ARBA00023002"/>
    </source>
</evidence>
<dbReference type="PRINTS" id="PR01001">
    <property type="entry name" value="FADG3PDH"/>
</dbReference>
<dbReference type="InterPro" id="IPR036188">
    <property type="entry name" value="FAD/NAD-bd_sf"/>
</dbReference>
<dbReference type="Proteomes" id="UP000318349">
    <property type="component" value="Unassembled WGS sequence"/>
</dbReference>
<dbReference type="PANTHER" id="PTHR11985:SF35">
    <property type="entry name" value="ANAEROBIC GLYCEROL-3-PHOSPHATE DEHYDROGENASE SUBUNIT A"/>
    <property type="match status" value="1"/>
</dbReference>
<sequence>MAPDDIKLAPPALARPALLAAAQAVDEWDVIVIGGGATGLGAAVDAASRGYRTLLLEAYDFAKGTSSRSTKLIHGGVRYLGQGRIGLVREALVERARLLKNAPAQVTPLRFVVPVYRRWDQFKLRVGLTAYEWLAGRYSLGRVRGLSVAQTRAALPNARPEGLLGGVEYFDGQFDDAGLAIALAQTVFDHGGTALNYAPVTDLIETDGRITGVRGHDEITGQALEFTGRVVINATGVWADDIRRMAIPDAPPMLAPSQGVHVVVDADWLPGDTALLVPETDDGRVLFMIPWQGKVLLGTTDTTRDDIPLEPQAQAAEIDFILRTAARYLLRAPGRADIRSVFAGLRPLIAADPDAPRSELSREHVIRVSPQGLITIAGGKWTTYRQMAEEVIDRAAREAGLSARVCRTADLPLHVDLVLAAGERLHPRLALTEAQVRHAASAQFALAVEDVLARRSRALFLDADAACAVAPEVARILADELGRDADWLGAQISDFAALAAAYLPAPDGSPTR</sequence>
<evidence type="ECO:0000259" key="8">
    <source>
        <dbReference type="Pfam" id="PF16901"/>
    </source>
</evidence>
<gene>
    <name evidence="9" type="ORF">FHP89_18425</name>
</gene>
<protein>
    <submittedName>
        <fullName evidence="9">Glycerol-3-phosphate dehydrogenase/oxidase</fullName>
    </submittedName>
</protein>
<dbReference type="PROSITE" id="PS00978">
    <property type="entry name" value="FAD_G3PDH_2"/>
    <property type="match status" value="1"/>
</dbReference>
<keyword evidence="5" id="KW-0274">FAD</keyword>
<evidence type="ECO:0000259" key="7">
    <source>
        <dbReference type="Pfam" id="PF01266"/>
    </source>
</evidence>
<keyword evidence="4" id="KW-0319">Glycerol metabolism</keyword>
<keyword evidence="6" id="KW-0560">Oxidoreductase</keyword>
<dbReference type="InterPro" id="IPR000447">
    <property type="entry name" value="G3P_DH_FAD-dep"/>
</dbReference>
<dbReference type="GO" id="GO:0006071">
    <property type="term" value="P:glycerol metabolic process"/>
    <property type="evidence" value="ECO:0007669"/>
    <property type="project" value="UniProtKB-KW"/>
</dbReference>
<dbReference type="Gene3D" id="1.10.8.870">
    <property type="entry name" value="Alpha-glycerophosphate oxidase, cap domain"/>
    <property type="match status" value="1"/>
</dbReference>
<dbReference type="InterPro" id="IPR031656">
    <property type="entry name" value="DAO_C"/>
</dbReference>
<dbReference type="InterPro" id="IPR006076">
    <property type="entry name" value="FAD-dep_OxRdtase"/>
</dbReference>
<organism evidence="9 10">
    <name type="scientific">Denitromonas halophila</name>
    <dbReference type="NCBI Taxonomy" id="1629404"/>
    <lineage>
        <taxon>Bacteria</taxon>
        <taxon>Pseudomonadati</taxon>
        <taxon>Pseudomonadota</taxon>
        <taxon>Betaproteobacteria</taxon>
        <taxon>Rhodocyclales</taxon>
        <taxon>Zoogloeaceae</taxon>
        <taxon>Denitromonas</taxon>
    </lineage>
</organism>
<feature type="domain" description="FAD dependent oxidoreductase" evidence="7">
    <location>
        <begin position="29"/>
        <end position="385"/>
    </location>
</feature>
<accession>A0A557R3W5</accession>
<dbReference type="GO" id="GO:0004368">
    <property type="term" value="F:glycerol-3-phosphate dehydrogenase (quinone) activity"/>
    <property type="evidence" value="ECO:0007669"/>
    <property type="project" value="InterPro"/>
</dbReference>
<dbReference type="Pfam" id="PF01266">
    <property type="entry name" value="DAO"/>
    <property type="match status" value="1"/>
</dbReference>
<dbReference type="GO" id="GO:0046168">
    <property type="term" value="P:glycerol-3-phosphate catabolic process"/>
    <property type="evidence" value="ECO:0007669"/>
    <property type="project" value="TreeGrafter"/>
</dbReference>
<name>A0A557R3W5_9RHOO</name>
<dbReference type="InterPro" id="IPR038299">
    <property type="entry name" value="DAO_C_sf"/>
</dbReference>
<evidence type="ECO:0000256" key="1">
    <source>
        <dbReference type="ARBA" id="ARBA00001974"/>
    </source>
</evidence>
<dbReference type="SUPFAM" id="SSF51905">
    <property type="entry name" value="FAD/NAD(P)-binding domain"/>
    <property type="match status" value="1"/>
</dbReference>
<evidence type="ECO:0000256" key="4">
    <source>
        <dbReference type="ARBA" id="ARBA00022798"/>
    </source>
</evidence>
<dbReference type="AlphaFoldDB" id="A0A557R3W5"/>
<comment type="similarity">
    <text evidence="2">Belongs to the FAD-dependent glycerol-3-phosphate dehydrogenase family.</text>
</comment>
<evidence type="ECO:0000256" key="3">
    <source>
        <dbReference type="ARBA" id="ARBA00022630"/>
    </source>
</evidence>
<evidence type="ECO:0000313" key="10">
    <source>
        <dbReference type="Proteomes" id="UP000318349"/>
    </source>
</evidence>
<keyword evidence="3" id="KW-0285">Flavoprotein</keyword>
<dbReference type="EMBL" id="VMNI01000020">
    <property type="protein sequence ID" value="TVO72970.1"/>
    <property type="molecule type" value="Genomic_DNA"/>
</dbReference>
<dbReference type="Gene3D" id="3.50.50.60">
    <property type="entry name" value="FAD/NAD(P)-binding domain"/>
    <property type="match status" value="1"/>
</dbReference>
<evidence type="ECO:0000256" key="5">
    <source>
        <dbReference type="ARBA" id="ARBA00022827"/>
    </source>
</evidence>
<comment type="caution">
    <text evidence="9">The sequence shown here is derived from an EMBL/GenBank/DDBJ whole genome shotgun (WGS) entry which is preliminary data.</text>
</comment>
<evidence type="ECO:0000313" key="9">
    <source>
        <dbReference type="EMBL" id="TVO72970.1"/>
    </source>
</evidence>
<dbReference type="Gene3D" id="3.30.9.10">
    <property type="entry name" value="D-Amino Acid Oxidase, subunit A, domain 2"/>
    <property type="match status" value="1"/>
</dbReference>
<reference evidence="9 10" key="1">
    <citation type="submission" date="2019-07" db="EMBL/GenBank/DDBJ databases">
        <title>The pathways for chlorine oxyanion respiration interact through the shared metabolite chlorate.</title>
        <authorList>
            <person name="Barnum T.P."/>
            <person name="Cheng Y."/>
            <person name="Hill K.A."/>
            <person name="Lucas L.N."/>
            <person name="Carlson H.K."/>
            <person name="Coates J.D."/>
        </authorList>
    </citation>
    <scope>NUCLEOTIDE SEQUENCE [LARGE SCALE GENOMIC DNA]</scope>
    <source>
        <strain evidence="9 10">SFB-1</strain>
    </source>
</reference>
<comment type="cofactor">
    <cofactor evidence="1">
        <name>FAD</name>
        <dbReference type="ChEBI" id="CHEBI:57692"/>
    </cofactor>
</comment>
<evidence type="ECO:0000256" key="2">
    <source>
        <dbReference type="ARBA" id="ARBA00007330"/>
    </source>
</evidence>
<dbReference type="Pfam" id="PF16901">
    <property type="entry name" value="DAO_C"/>
    <property type="match status" value="1"/>
</dbReference>